<dbReference type="AlphaFoldDB" id="A0A934TQY6"/>
<protein>
    <submittedName>
        <fullName evidence="7">2Fe-2S iron-sulfur cluster binding domain-containing protein</fullName>
    </submittedName>
</protein>
<dbReference type="GO" id="GO:0051537">
    <property type="term" value="F:2 iron, 2 sulfur cluster binding"/>
    <property type="evidence" value="ECO:0007669"/>
    <property type="project" value="UniProtKB-KW"/>
</dbReference>
<dbReference type="Proteomes" id="UP000630528">
    <property type="component" value="Unassembled WGS sequence"/>
</dbReference>
<dbReference type="InterPro" id="IPR036010">
    <property type="entry name" value="2Fe-2S_ferredoxin-like_sf"/>
</dbReference>
<dbReference type="SUPFAM" id="SSF54292">
    <property type="entry name" value="2Fe-2S ferredoxin-like"/>
    <property type="match status" value="1"/>
</dbReference>
<reference evidence="7" key="2">
    <citation type="submission" date="2021-01" db="EMBL/GenBank/DDBJ databases">
        <authorList>
            <person name="Kang M."/>
        </authorList>
    </citation>
    <scope>NUCLEOTIDE SEQUENCE</scope>
    <source>
        <strain evidence="7">KACC 17527</strain>
    </source>
</reference>
<evidence type="ECO:0000256" key="3">
    <source>
        <dbReference type="ARBA" id="ARBA00023002"/>
    </source>
</evidence>
<gene>
    <name evidence="7" type="ORF">JJB11_07360</name>
</gene>
<dbReference type="PANTHER" id="PTHR44379:SF5">
    <property type="entry name" value="OXIDOREDUCTASE WITH IRON-SULFUR SUBUNIT"/>
    <property type="match status" value="1"/>
</dbReference>
<proteinExistence type="predicted"/>
<dbReference type="SUPFAM" id="SSF47741">
    <property type="entry name" value="CO dehydrogenase ISP C-domain like"/>
    <property type="match status" value="1"/>
</dbReference>
<keyword evidence="4" id="KW-0408">Iron</keyword>
<evidence type="ECO:0000256" key="4">
    <source>
        <dbReference type="ARBA" id="ARBA00023004"/>
    </source>
</evidence>
<dbReference type="PROSITE" id="PS51085">
    <property type="entry name" value="2FE2S_FER_2"/>
    <property type="match status" value="1"/>
</dbReference>
<evidence type="ECO:0000313" key="7">
    <source>
        <dbReference type="EMBL" id="MBK6005909.1"/>
    </source>
</evidence>
<dbReference type="Pfam" id="PF01799">
    <property type="entry name" value="Fer2_2"/>
    <property type="match status" value="1"/>
</dbReference>
<dbReference type="InterPro" id="IPR036884">
    <property type="entry name" value="2Fe-2S-bd_dom_sf"/>
</dbReference>
<dbReference type="EMBL" id="JAEPWM010000002">
    <property type="protein sequence ID" value="MBK6005909.1"/>
    <property type="molecule type" value="Genomic_DNA"/>
</dbReference>
<dbReference type="InterPro" id="IPR001041">
    <property type="entry name" value="2Fe-2S_ferredoxin-type"/>
</dbReference>
<name>A0A934TQY6_9BURK</name>
<accession>A0A934TQY6</accession>
<evidence type="ECO:0000259" key="6">
    <source>
        <dbReference type="PROSITE" id="PS51085"/>
    </source>
</evidence>
<dbReference type="GO" id="GO:0016491">
    <property type="term" value="F:oxidoreductase activity"/>
    <property type="evidence" value="ECO:0007669"/>
    <property type="project" value="UniProtKB-KW"/>
</dbReference>
<dbReference type="Pfam" id="PF00111">
    <property type="entry name" value="Fer2"/>
    <property type="match status" value="1"/>
</dbReference>
<keyword evidence="2" id="KW-0479">Metal-binding</keyword>
<dbReference type="GO" id="GO:0046872">
    <property type="term" value="F:metal ion binding"/>
    <property type="evidence" value="ECO:0007669"/>
    <property type="project" value="UniProtKB-KW"/>
</dbReference>
<feature type="domain" description="2Fe-2S ferredoxin-type" evidence="6">
    <location>
        <begin position="1"/>
        <end position="77"/>
    </location>
</feature>
<keyword evidence="1" id="KW-0001">2Fe-2S</keyword>
<dbReference type="InterPro" id="IPR002888">
    <property type="entry name" value="2Fe-2S-bd"/>
</dbReference>
<comment type="caution">
    <text evidence="7">The sequence shown here is derived from an EMBL/GenBank/DDBJ whole genome shotgun (WGS) entry which is preliminary data.</text>
</comment>
<evidence type="ECO:0000256" key="2">
    <source>
        <dbReference type="ARBA" id="ARBA00022723"/>
    </source>
</evidence>
<dbReference type="InterPro" id="IPR051452">
    <property type="entry name" value="Diverse_Oxidoreductases"/>
</dbReference>
<dbReference type="InterPro" id="IPR012675">
    <property type="entry name" value="Beta-grasp_dom_sf"/>
</dbReference>
<evidence type="ECO:0000256" key="5">
    <source>
        <dbReference type="ARBA" id="ARBA00023014"/>
    </source>
</evidence>
<keyword evidence="5" id="KW-0411">Iron-sulfur</keyword>
<evidence type="ECO:0000256" key="1">
    <source>
        <dbReference type="ARBA" id="ARBA00022714"/>
    </source>
</evidence>
<dbReference type="RefSeq" id="WP_201167813.1">
    <property type="nucleotide sequence ID" value="NZ_JAEPWM010000002.1"/>
</dbReference>
<sequence length="156" mass="16580">MGVQFSVNGRSCEVAQDDRHMLVEHLRHALGLKGTRYGCGQERCGACVVLVDGAPRYACQTEVGHLQGSSVSTVEALEQSEEGRALLAAFERLQAGQCGFCLSGILVRSLAFLRTSDDGSPAAIVQALDGHLCRCGAHPRILAAVESAWQATRGAR</sequence>
<dbReference type="Gene3D" id="3.10.20.30">
    <property type="match status" value="1"/>
</dbReference>
<evidence type="ECO:0000313" key="8">
    <source>
        <dbReference type="Proteomes" id="UP000630528"/>
    </source>
</evidence>
<dbReference type="PANTHER" id="PTHR44379">
    <property type="entry name" value="OXIDOREDUCTASE WITH IRON-SULFUR SUBUNIT"/>
    <property type="match status" value="1"/>
</dbReference>
<organism evidence="7 8">
    <name type="scientific">Ramlibacter ginsenosidimutans</name>
    <dbReference type="NCBI Taxonomy" id="502333"/>
    <lineage>
        <taxon>Bacteria</taxon>
        <taxon>Pseudomonadati</taxon>
        <taxon>Pseudomonadota</taxon>
        <taxon>Betaproteobacteria</taxon>
        <taxon>Burkholderiales</taxon>
        <taxon>Comamonadaceae</taxon>
        <taxon>Ramlibacter</taxon>
    </lineage>
</organism>
<reference evidence="7" key="1">
    <citation type="journal article" date="2012" name="J. Microbiol. Biotechnol.">
        <title>Ramlibacter ginsenosidimutans sp. nov., with ginsenoside-converting activity.</title>
        <authorList>
            <person name="Wang L."/>
            <person name="An D.S."/>
            <person name="Kim S.G."/>
            <person name="Jin F.X."/>
            <person name="Kim S.C."/>
            <person name="Lee S.T."/>
            <person name="Im W.T."/>
        </authorList>
    </citation>
    <scope>NUCLEOTIDE SEQUENCE</scope>
    <source>
        <strain evidence="7">KACC 17527</strain>
    </source>
</reference>
<keyword evidence="3" id="KW-0560">Oxidoreductase</keyword>
<keyword evidence="8" id="KW-1185">Reference proteome</keyword>
<dbReference type="Gene3D" id="1.10.150.120">
    <property type="entry name" value="[2Fe-2S]-binding domain"/>
    <property type="match status" value="1"/>
</dbReference>